<comment type="caution">
    <text evidence="2">The sequence shown here is derived from an EMBL/GenBank/DDBJ whole genome shotgun (WGS) entry which is preliminary data.</text>
</comment>
<dbReference type="OrthoDB" id="2990114at2"/>
<gene>
    <name evidence="2" type="ORF">H1164_10540</name>
</gene>
<dbReference type="RefSeq" id="WP_033100055.1">
    <property type="nucleotide sequence ID" value="NZ_JACEIP010000014.1"/>
</dbReference>
<keyword evidence="1" id="KW-1133">Transmembrane helix</keyword>
<organism evidence="2 3">
    <name type="scientific">Thermoactinomyces daqus</name>
    <dbReference type="NCBI Taxonomy" id="1329516"/>
    <lineage>
        <taxon>Bacteria</taxon>
        <taxon>Bacillati</taxon>
        <taxon>Bacillota</taxon>
        <taxon>Bacilli</taxon>
        <taxon>Bacillales</taxon>
        <taxon>Thermoactinomycetaceae</taxon>
        <taxon>Thermoactinomyces</taxon>
    </lineage>
</organism>
<name>A0A7W1XAX6_9BACL</name>
<keyword evidence="1" id="KW-0812">Transmembrane</keyword>
<protein>
    <submittedName>
        <fullName evidence="2">Uncharacterized protein</fullName>
    </submittedName>
</protein>
<proteinExistence type="predicted"/>
<sequence length="126" mass="14954">MAYLLLLIATYIFMSINRRLLGIPGFFYYSSVRPIVGIYFRDKLLKVEEVYYWELAETLGDRAQLAILPAYFVAFDLLSFLEIWQKWLVFLFLNYLWWVVFAAYLVKGFIPQTPALRPRTTRTPHA</sequence>
<dbReference type="EMBL" id="JACEIP010000014">
    <property type="protein sequence ID" value="MBA4543333.1"/>
    <property type="molecule type" value="Genomic_DNA"/>
</dbReference>
<keyword evidence="3" id="KW-1185">Reference proteome</keyword>
<feature type="transmembrane region" description="Helical" evidence="1">
    <location>
        <begin position="63"/>
        <end position="81"/>
    </location>
</feature>
<evidence type="ECO:0000256" key="1">
    <source>
        <dbReference type="SAM" id="Phobius"/>
    </source>
</evidence>
<feature type="transmembrane region" description="Helical" evidence="1">
    <location>
        <begin position="88"/>
        <end position="106"/>
    </location>
</feature>
<keyword evidence="1" id="KW-0472">Membrane</keyword>
<dbReference type="AlphaFoldDB" id="A0A7W1XAX6"/>
<accession>A0A7W1XAX6</accession>
<evidence type="ECO:0000313" key="2">
    <source>
        <dbReference type="EMBL" id="MBA4543333.1"/>
    </source>
</evidence>
<dbReference type="Proteomes" id="UP000530514">
    <property type="component" value="Unassembled WGS sequence"/>
</dbReference>
<evidence type="ECO:0000313" key="3">
    <source>
        <dbReference type="Proteomes" id="UP000530514"/>
    </source>
</evidence>
<reference evidence="2 3" key="1">
    <citation type="submission" date="2020-07" db="EMBL/GenBank/DDBJ databases">
        <authorList>
            <person name="Feng H."/>
        </authorList>
    </citation>
    <scope>NUCLEOTIDE SEQUENCE [LARGE SCALE GENOMIC DNA]</scope>
    <source>
        <strain evidence="3">s-11</strain>
    </source>
</reference>